<dbReference type="GO" id="GO:0009252">
    <property type="term" value="P:peptidoglycan biosynthetic process"/>
    <property type="evidence" value="ECO:0007669"/>
    <property type="project" value="UniProtKB-KW"/>
</dbReference>
<dbReference type="AlphaFoldDB" id="A0A1U7M6P0"/>
<proteinExistence type="inferred from homology"/>
<keyword evidence="10" id="KW-0511">Multifunctional enzyme</keyword>
<feature type="compositionally biased region" description="Basic and acidic residues" evidence="14">
    <location>
        <begin position="993"/>
        <end position="1005"/>
    </location>
</feature>
<evidence type="ECO:0000313" key="18">
    <source>
        <dbReference type="Proteomes" id="UP000186112"/>
    </source>
</evidence>
<keyword evidence="3" id="KW-0121">Carboxypeptidase</keyword>
<comment type="catalytic activity">
    <reaction evidence="13">
        <text>[GlcNAc-(1-&gt;4)-Mur2Ac(oyl-L-Ala-gamma-D-Glu-L-Lys-D-Ala-D-Ala)](n)-di-trans,octa-cis-undecaprenyl diphosphate + beta-D-GlcNAc-(1-&gt;4)-Mur2Ac(oyl-L-Ala-gamma-D-Glu-L-Lys-D-Ala-D-Ala)-di-trans,octa-cis-undecaprenyl diphosphate = [GlcNAc-(1-&gt;4)-Mur2Ac(oyl-L-Ala-gamma-D-Glu-L-Lys-D-Ala-D-Ala)](n+1)-di-trans,octa-cis-undecaprenyl diphosphate + di-trans,octa-cis-undecaprenyl diphosphate + H(+)</text>
        <dbReference type="Rhea" id="RHEA:23708"/>
        <dbReference type="Rhea" id="RHEA-COMP:9602"/>
        <dbReference type="Rhea" id="RHEA-COMP:9603"/>
        <dbReference type="ChEBI" id="CHEBI:15378"/>
        <dbReference type="ChEBI" id="CHEBI:58405"/>
        <dbReference type="ChEBI" id="CHEBI:60033"/>
        <dbReference type="ChEBI" id="CHEBI:78435"/>
        <dbReference type="EC" id="2.4.99.28"/>
    </reaction>
</comment>
<dbReference type="EMBL" id="LTDM01000015">
    <property type="protein sequence ID" value="OLS02858.1"/>
    <property type="molecule type" value="Genomic_DNA"/>
</dbReference>
<comment type="similarity">
    <text evidence="2">In the N-terminal section; belongs to the glycosyltransferase 51 family.</text>
</comment>
<evidence type="ECO:0000256" key="5">
    <source>
        <dbReference type="ARBA" id="ARBA00022676"/>
    </source>
</evidence>
<dbReference type="GO" id="GO:0006508">
    <property type="term" value="P:proteolysis"/>
    <property type="evidence" value="ECO:0007669"/>
    <property type="project" value="UniProtKB-KW"/>
</dbReference>
<dbReference type="Gene3D" id="3.40.710.10">
    <property type="entry name" value="DD-peptidase/beta-lactamase superfamily"/>
    <property type="match status" value="2"/>
</dbReference>
<feature type="domain" description="Glycosyl transferase family 51" evidence="16">
    <location>
        <begin position="78"/>
        <end position="242"/>
    </location>
</feature>
<evidence type="ECO:0000256" key="12">
    <source>
        <dbReference type="ARBA" id="ARBA00034000"/>
    </source>
</evidence>
<comment type="similarity">
    <text evidence="1">In the C-terminal section; belongs to the transpeptidase family.</text>
</comment>
<dbReference type="InterPro" id="IPR001264">
    <property type="entry name" value="Glyco_trans_51"/>
</dbReference>
<sequence>MSKDNNENKKNTKDKNRKKSNFMKSLKIFLILILLFAIIAGGVLGGIVISIIKEAPEIDPTKINSSLSQTSTIYDSNEKLIEKIDTGEYRTFVSLNKMPKHLLDAFISIEDERFNEHKGIDPKGIVGSLFENLKSDGIVRGASTITQQLVKNVYLTNEQKLTRKIKEAYLSLQVEKVLHKDQILEAYLNGNFFGQNAAGVQEAAQTYFSKNVEDLTLAESALFAGIVKSPTQYQPFIRVKPNDYDSEKQATVGEINVLGEKYILVFNEKSVERQKLVLKKMLELNKITQAQYDEALKEDIKTTLTPGQKKLEDITSYFTDYVKSQVVTTLVNKLDYSKEDAEEALYKGGLKIYSTVDLSLQKELEDVYNNFTEVLVGNSNWVRGPVLIDWRLNKYGNIIDDKGKILYLKKNNLLDEEDNLMISKGNYSISENGDITIKSNNKLSPYPKHIDIADYYTIDERKNLVTHTVGSFDISEEDFKSSKNGDIIITNKFLNSKKDFYKVSDNGNLLISGKYFYNSKDGIVQPQSATVILDYRTGQIKAIVGGRDVEGNRILNRATNSQRQPGSVIKPLSAYLPALDNGYTAGSAIDDTPYYDGKGKLWPKNSYSGYKGMRTLRSAVEDSGNVPAVRTVENIGIDTSISYLEKLGIINKKNGEKDNFVTRANNKRENDENFSALALGGMTYGLTPLEVTAAYGAIANNGVYIEPIAFTKILDKDGNVLLENTPRETTVVSPQVAYIMGDVLRTNVSDGIGKNARLSKVVAAGKTGTTQNKADIWFVGFTPYYATGVWIGNDSPKITLNKSSMTAAEFWQHIMTKAHKDLESKYEFDKPSGILSANICTQSGKLATTLCAQDPRDVIKTEIFAKGTVPTQYCDVHTIVRVDTSTGKIANQYCPDSLISSRVYIKRTPPYKPWENGGIIPRDYAYNAPTSICTVHGPHTIQPSIPSTPDEDGSSKPDEDNNKPSKPEDDNNTPSKPEDDNNTPSKPEEEEDNKPSKPEDNKPSKPGEGNNKPSNP</sequence>
<dbReference type="SUPFAM" id="SSF53955">
    <property type="entry name" value="Lysozyme-like"/>
    <property type="match status" value="1"/>
</dbReference>
<evidence type="ECO:0000256" key="7">
    <source>
        <dbReference type="ARBA" id="ARBA00022801"/>
    </source>
</evidence>
<evidence type="ECO:0000256" key="13">
    <source>
        <dbReference type="ARBA" id="ARBA00049902"/>
    </source>
</evidence>
<evidence type="ECO:0000259" key="15">
    <source>
        <dbReference type="Pfam" id="PF00905"/>
    </source>
</evidence>
<evidence type="ECO:0000256" key="6">
    <source>
        <dbReference type="ARBA" id="ARBA00022679"/>
    </source>
</evidence>
<dbReference type="InterPro" id="IPR023346">
    <property type="entry name" value="Lysozyme-like_dom_sf"/>
</dbReference>
<dbReference type="GO" id="GO:0008955">
    <property type="term" value="F:peptidoglycan glycosyltransferase activity"/>
    <property type="evidence" value="ECO:0007669"/>
    <property type="project" value="UniProtKB-EC"/>
</dbReference>
<feature type="region of interest" description="Disordered" evidence="14">
    <location>
        <begin position="935"/>
        <end position="1016"/>
    </location>
</feature>
<evidence type="ECO:0000313" key="17">
    <source>
        <dbReference type="EMBL" id="OLS02858.1"/>
    </source>
</evidence>
<evidence type="ECO:0000256" key="4">
    <source>
        <dbReference type="ARBA" id="ARBA00022670"/>
    </source>
</evidence>
<dbReference type="PANTHER" id="PTHR32282:SF33">
    <property type="entry name" value="PEPTIDOGLYCAN GLYCOSYLTRANSFERASE"/>
    <property type="match status" value="1"/>
</dbReference>
<keyword evidence="9" id="KW-0573">Peptidoglycan synthesis</keyword>
<dbReference type="RefSeq" id="WP_075725987.1">
    <property type="nucleotide sequence ID" value="NZ_LTDM01000015.1"/>
</dbReference>
<dbReference type="InterPro" id="IPR001460">
    <property type="entry name" value="PCN-bd_Tpept"/>
</dbReference>
<keyword evidence="11" id="KW-0961">Cell wall biogenesis/degradation</keyword>
<dbReference type="SUPFAM" id="SSF56601">
    <property type="entry name" value="beta-lactamase/transpeptidase-like"/>
    <property type="match status" value="1"/>
</dbReference>
<dbReference type="GO" id="GO:0009002">
    <property type="term" value="F:serine-type D-Ala-D-Ala carboxypeptidase activity"/>
    <property type="evidence" value="ECO:0007669"/>
    <property type="project" value="UniProtKB-EC"/>
</dbReference>
<evidence type="ECO:0000256" key="14">
    <source>
        <dbReference type="SAM" id="MobiDB-lite"/>
    </source>
</evidence>
<dbReference type="FunFam" id="1.10.3810.10:FF:000001">
    <property type="entry name" value="Penicillin-binding protein 1A"/>
    <property type="match status" value="1"/>
</dbReference>
<keyword evidence="4" id="KW-0645">Protease</keyword>
<dbReference type="InterPro" id="IPR012338">
    <property type="entry name" value="Beta-lactam/transpept-like"/>
</dbReference>
<dbReference type="OrthoDB" id="9766909at2"/>
<dbReference type="Pfam" id="PF00905">
    <property type="entry name" value="Transpeptidase"/>
    <property type="match status" value="1"/>
</dbReference>
<comment type="caution">
    <text evidence="17">The sequence shown here is derived from an EMBL/GenBank/DDBJ whole genome shotgun (WGS) entry which is preliminary data.</text>
</comment>
<evidence type="ECO:0000256" key="9">
    <source>
        <dbReference type="ARBA" id="ARBA00022984"/>
    </source>
</evidence>
<keyword evidence="6" id="KW-0808">Transferase</keyword>
<keyword evidence="8" id="KW-0133">Cell shape</keyword>
<keyword evidence="5" id="KW-0328">Glycosyltransferase</keyword>
<dbReference type="GO" id="GO:0008360">
    <property type="term" value="P:regulation of cell shape"/>
    <property type="evidence" value="ECO:0007669"/>
    <property type="project" value="UniProtKB-KW"/>
</dbReference>
<evidence type="ECO:0000256" key="10">
    <source>
        <dbReference type="ARBA" id="ARBA00023268"/>
    </source>
</evidence>
<keyword evidence="7" id="KW-0378">Hydrolase</keyword>
<dbReference type="Pfam" id="PF00912">
    <property type="entry name" value="Transgly"/>
    <property type="match status" value="1"/>
</dbReference>
<feature type="compositionally biased region" description="Basic and acidic residues" evidence="14">
    <location>
        <begin position="953"/>
        <end position="969"/>
    </location>
</feature>
<dbReference type="GO" id="GO:0071555">
    <property type="term" value="P:cell wall organization"/>
    <property type="evidence" value="ECO:0007669"/>
    <property type="project" value="UniProtKB-KW"/>
</dbReference>
<dbReference type="NCBIfam" id="TIGR02074">
    <property type="entry name" value="PBP_1a_fam"/>
    <property type="match status" value="1"/>
</dbReference>
<reference evidence="17 18" key="1">
    <citation type="submission" date="2016-02" db="EMBL/GenBank/DDBJ databases">
        <title>Genome sequence of Tissierella creatinophila DSM 6911.</title>
        <authorList>
            <person name="Poehlein A."/>
            <person name="Daniel R."/>
        </authorList>
    </citation>
    <scope>NUCLEOTIDE SEQUENCE [LARGE SCALE GENOMIC DNA]</scope>
    <source>
        <strain evidence="17 18">DSM 6911</strain>
    </source>
</reference>
<evidence type="ECO:0000256" key="3">
    <source>
        <dbReference type="ARBA" id="ARBA00022645"/>
    </source>
</evidence>
<organism evidence="17 18">
    <name type="scientific">Tissierella creatinophila DSM 6911</name>
    <dbReference type="NCBI Taxonomy" id="1123403"/>
    <lineage>
        <taxon>Bacteria</taxon>
        <taxon>Bacillati</taxon>
        <taxon>Bacillota</taxon>
        <taxon>Tissierellia</taxon>
        <taxon>Tissierellales</taxon>
        <taxon>Tissierellaceae</taxon>
        <taxon>Tissierella</taxon>
    </lineage>
</organism>
<evidence type="ECO:0000256" key="11">
    <source>
        <dbReference type="ARBA" id="ARBA00023316"/>
    </source>
</evidence>
<evidence type="ECO:0000256" key="1">
    <source>
        <dbReference type="ARBA" id="ARBA00007090"/>
    </source>
</evidence>
<feature type="domain" description="Penicillin-binding protein transpeptidase" evidence="15">
    <location>
        <begin position="529"/>
        <end position="786"/>
    </location>
</feature>
<protein>
    <submittedName>
        <fullName evidence="17">Penicillin-binding protein 1A</fullName>
    </submittedName>
</protein>
<gene>
    <name evidence="17" type="primary">mrcA</name>
    <name evidence="17" type="ORF">TICRE_11310</name>
</gene>
<name>A0A1U7M6P0_TISCR</name>
<dbReference type="InterPro" id="IPR036950">
    <property type="entry name" value="PBP_transglycosylase"/>
</dbReference>
<dbReference type="InterPro" id="IPR050396">
    <property type="entry name" value="Glycosyltr_51/Transpeptidase"/>
</dbReference>
<evidence type="ECO:0000259" key="16">
    <source>
        <dbReference type="Pfam" id="PF00912"/>
    </source>
</evidence>
<dbReference type="GO" id="GO:0008658">
    <property type="term" value="F:penicillin binding"/>
    <property type="evidence" value="ECO:0007669"/>
    <property type="project" value="InterPro"/>
</dbReference>
<evidence type="ECO:0000256" key="8">
    <source>
        <dbReference type="ARBA" id="ARBA00022960"/>
    </source>
</evidence>
<comment type="catalytic activity">
    <reaction evidence="12">
        <text>Preferential cleavage: (Ac)2-L-Lys-D-Ala-|-D-Ala. Also transpeptidation of peptidyl-alanyl moieties that are N-acyl substituents of D-alanine.</text>
        <dbReference type="EC" id="3.4.16.4"/>
    </reaction>
</comment>
<accession>A0A1U7M6P0</accession>
<dbReference type="Gene3D" id="1.10.3810.10">
    <property type="entry name" value="Biosynthetic peptidoglycan transglycosylase-like"/>
    <property type="match status" value="1"/>
</dbReference>
<keyword evidence="18" id="KW-1185">Reference proteome</keyword>
<dbReference type="Proteomes" id="UP000186112">
    <property type="component" value="Unassembled WGS sequence"/>
</dbReference>
<dbReference type="PANTHER" id="PTHR32282">
    <property type="entry name" value="BINDING PROTEIN TRANSPEPTIDASE, PUTATIVE-RELATED"/>
    <property type="match status" value="1"/>
</dbReference>
<evidence type="ECO:0000256" key="2">
    <source>
        <dbReference type="ARBA" id="ARBA00007739"/>
    </source>
</evidence>